<organism evidence="2 3">
    <name type="scientific">Methanoregula formicica (strain DSM 22288 / NBRC 105244 / SMSP)</name>
    <dbReference type="NCBI Taxonomy" id="593750"/>
    <lineage>
        <taxon>Archaea</taxon>
        <taxon>Methanobacteriati</taxon>
        <taxon>Methanobacteriota</taxon>
        <taxon>Stenosarchaea group</taxon>
        <taxon>Methanomicrobia</taxon>
        <taxon>Methanomicrobiales</taxon>
        <taxon>Methanoregulaceae</taxon>
        <taxon>Methanoregula</taxon>
    </lineage>
</organism>
<gene>
    <name evidence="2" type="ordered locus">Metfor_1565</name>
</gene>
<dbReference type="InterPro" id="IPR011047">
    <property type="entry name" value="Quinoprotein_ADH-like_sf"/>
</dbReference>
<evidence type="ECO:0000313" key="2">
    <source>
        <dbReference type="EMBL" id="AGB02595.1"/>
    </source>
</evidence>
<dbReference type="AlphaFoldDB" id="L0HEZ8"/>
<dbReference type="InParanoid" id="L0HEZ8"/>
<dbReference type="HOGENOM" id="CLU_626446_0_0_2"/>
<dbReference type="InterPro" id="IPR002372">
    <property type="entry name" value="PQQ_rpt_dom"/>
</dbReference>
<feature type="domain" description="Pyrrolo-quinoline quinone repeat" evidence="1">
    <location>
        <begin position="124"/>
        <end position="308"/>
    </location>
</feature>
<evidence type="ECO:0000313" key="3">
    <source>
        <dbReference type="Proteomes" id="UP000010824"/>
    </source>
</evidence>
<dbReference type="KEGG" id="mfo:Metfor_1565"/>
<dbReference type="SUPFAM" id="SSF50998">
    <property type="entry name" value="Quinoprotein alcohol dehydrogenase-like"/>
    <property type="match status" value="1"/>
</dbReference>
<dbReference type="eggNOG" id="arCOG02491">
    <property type="taxonomic scope" value="Archaea"/>
</dbReference>
<dbReference type="Pfam" id="PF13360">
    <property type="entry name" value="PQQ_2"/>
    <property type="match status" value="1"/>
</dbReference>
<dbReference type="EMBL" id="CP003167">
    <property type="protein sequence ID" value="AGB02595.1"/>
    <property type="molecule type" value="Genomic_DNA"/>
</dbReference>
<dbReference type="Gene3D" id="2.130.10.10">
    <property type="entry name" value="YVTN repeat-like/Quinoprotein amine dehydrogenase"/>
    <property type="match status" value="1"/>
</dbReference>
<name>L0HEZ8_METFS</name>
<accession>L0HEZ8</accession>
<proteinExistence type="predicted"/>
<dbReference type="GeneID" id="14307954"/>
<dbReference type="OrthoDB" id="145878at2157"/>
<keyword evidence="3" id="KW-1185">Reference proteome</keyword>
<dbReference type="RefSeq" id="WP_015285558.1">
    <property type="nucleotide sequence ID" value="NC_019943.1"/>
</dbReference>
<dbReference type="STRING" id="593750.Metfor_1565"/>
<dbReference type="InterPro" id="IPR015943">
    <property type="entry name" value="WD40/YVTN_repeat-like_dom_sf"/>
</dbReference>
<dbReference type="Gene3D" id="2.40.10.480">
    <property type="match status" value="1"/>
</dbReference>
<dbReference type="Proteomes" id="UP000010824">
    <property type="component" value="Chromosome"/>
</dbReference>
<evidence type="ECO:0000259" key="1">
    <source>
        <dbReference type="Pfam" id="PF13360"/>
    </source>
</evidence>
<reference evidence="2 3" key="2">
    <citation type="journal article" date="2014" name="Genome Announc.">
        <title>Complete Genome Sequence of Methanoregula formicica SMSPT, a Mesophilic Hydrogenotrophic Methanogen Isolated from a Methanogenic Upflow Anaerobic Sludge Blanket Reactor.</title>
        <authorList>
            <person name="Yamamoto K."/>
            <person name="Tamaki H."/>
            <person name="Cadillo-Quiroz H."/>
            <person name="Imachi H."/>
            <person name="Kyrpides N."/>
            <person name="Woyke T."/>
            <person name="Goodwin L."/>
            <person name="Zinder S.H."/>
            <person name="Kamagata Y."/>
            <person name="Liu W.T."/>
        </authorList>
    </citation>
    <scope>NUCLEOTIDE SEQUENCE [LARGE SCALE GENOMIC DNA]</scope>
    <source>
        <strain evidence="3">DSM 22288 / NBRC 105244 / SMSP</strain>
    </source>
</reference>
<sequence length="434" mass="46360" precursor="true">MMPGKITPFFFFFILAFLITPFPVMGLEYPLHPAWEVPLVPSDNPANLSPVLHVAEEGRLISLNYPYSPDFFVYDGNGSLLFNKTLTAEKIPWVSSITPVPDGTGIVITQLVPGCCHGSVSNTTSNKVTFYDRSGRIVWDYVTYQPPLASAVLPNTGDIVVGTEDGRIIGLDRNGSVRWTTVVDAPVLSFAASADGSTLVAAGDSNYDSWIHYGERLSPYDLFFLDGTGSVLGKYQTRGQNTVAVSRNGSVIAVIGGRFGNLMMFNRTGTMTGERSFPGAGTALDISDDGTRLVVETSEGRVYALDGKMQEIVSLPGEPGQRIAVSDTGDVLARGGNWNITLYRIATGENLGTVQAGSGVRFISAVPGTGSFVISTGQKMSFFTMTTGKPYQESVRDTASPAGLPVTSTPFPEVVVITALGVCSILHRVVNKGK</sequence>
<reference evidence="3" key="1">
    <citation type="submission" date="2011-12" db="EMBL/GenBank/DDBJ databases">
        <title>Complete sequence of Methanoregula formicicum SMSP.</title>
        <authorList>
            <person name="Lucas S."/>
            <person name="Han J."/>
            <person name="Lapidus A."/>
            <person name="Cheng J.-F."/>
            <person name="Goodwin L."/>
            <person name="Pitluck S."/>
            <person name="Peters L."/>
            <person name="Ovchinnikova G."/>
            <person name="Teshima H."/>
            <person name="Detter J.C."/>
            <person name="Han C."/>
            <person name="Tapia R."/>
            <person name="Land M."/>
            <person name="Hauser L."/>
            <person name="Kyrpides N."/>
            <person name="Ivanova N."/>
            <person name="Pagani I."/>
            <person name="Imachi H."/>
            <person name="Tamaki H."/>
            <person name="Sekiguchi Y."/>
            <person name="Kamagata Y."/>
            <person name="Cadillo-Quiroz H."/>
            <person name="Zinder S."/>
            <person name="Liu W.-T."/>
            <person name="Woyke T."/>
        </authorList>
    </citation>
    <scope>NUCLEOTIDE SEQUENCE [LARGE SCALE GENOMIC DNA]</scope>
    <source>
        <strain evidence="3">DSM 22288 / NBRC 105244 / SMSP</strain>
    </source>
</reference>
<protein>
    <recommendedName>
        <fullName evidence="1">Pyrrolo-quinoline quinone repeat domain-containing protein</fullName>
    </recommendedName>
</protein>